<comment type="catalytic activity">
    <reaction evidence="5">
        <text>a beta-lactam + H2O = a substituted beta-amino acid</text>
        <dbReference type="Rhea" id="RHEA:20401"/>
        <dbReference type="ChEBI" id="CHEBI:15377"/>
        <dbReference type="ChEBI" id="CHEBI:35627"/>
        <dbReference type="ChEBI" id="CHEBI:140347"/>
        <dbReference type="EC" id="3.5.2.6"/>
    </reaction>
</comment>
<sequence>MTSRRTRPPRVRRATVLIAFAALVPLSACGADTGAPATPAATSTSAVPLTGESLGELHHLEARLRGRLGLYALDTGTGRTVEYRADERFPYCSTFKALAAGALLSTLPPAELDRHVSYTRADLVPNSPITEPHVEQGLTLREILDAAVRFSDNTAGNLMFAELGGPQGLQQRLRDIGDATTRMDRTETSLNEAVPGDERDTSTPRALAADLRHYVLDPSVAADDREVLTGMLRANTTGGALIRAAVPTDWQVGDKTGAGAYGTRNDVAVVWPPGRAPIVLAVLTTRDRPDAEYDNAAVARAAAIAVAGLDGPPVPR</sequence>
<evidence type="ECO:0000256" key="1">
    <source>
        <dbReference type="ARBA" id="ARBA00009009"/>
    </source>
</evidence>
<feature type="chain" id="PRO_5038569744" description="Beta-lactamase" evidence="6">
    <location>
        <begin position="31"/>
        <end position="316"/>
    </location>
</feature>
<name>A0A7X6M3D6_9NOCA</name>
<reference evidence="8 9" key="1">
    <citation type="submission" date="2020-04" db="EMBL/GenBank/DDBJ databases">
        <title>MicrobeNet Type strains.</title>
        <authorList>
            <person name="Nicholson A.C."/>
        </authorList>
    </citation>
    <scope>NUCLEOTIDE SEQUENCE [LARGE SCALE GENOMIC DNA]</scope>
    <source>
        <strain evidence="8 9">DSM 44445</strain>
    </source>
</reference>
<gene>
    <name evidence="8" type="primary">bla</name>
    <name evidence="8" type="ORF">HGA07_25550</name>
</gene>
<dbReference type="Proteomes" id="UP000523447">
    <property type="component" value="Unassembled WGS sequence"/>
</dbReference>
<feature type="signal peptide" evidence="6">
    <location>
        <begin position="1"/>
        <end position="30"/>
    </location>
</feature>
<dbReference type="NCBIfam" id="NF033103">
    <property type="entry name" value="bla_class_A"/>
    <property type="match status" value="1"/>
</dbReference>
<dbReference type="PRINTS" id="PR00118">
    <property type="entry name" value="BLACTAMASEA"/>
</dbReference>
<accession>A0A7X6M3D6</accession>
<feature type="domain" description="Beta-lactamase class A catalytic" evidence="7">
    <location>
        <begin position="69"/>
        <end position="284"/>
    </location>
</feature>
<dbReference type="InterPro" id="IPR012338">
    <property type="entry name" value="Beta-lactam/transpept-like"/>
</dbReference>
<dbReference type="EC" id="3.5.2.6" evidence="2 5"/>
<evidence type="ECO:0000256" key="6">
    <source>
        <dbReference type="SAM" id="SignalP"/>
    </source>
</evidence>
<dbReference type="AlphaFoldDB" id="A0A7X6M3D6"/>
<dbReference type="Gene3D" id="3.40.710.10">
    <property type="entry name" value="DD-peptidase/beta-lactamase superfamily"/>
    <property type="match status" value="1"/>
</dbReference>
<dbReference type="PANTHER" id="PTHR35333:SF3">
    <property type="entry name" value="BETA-LACTAMASE-TYPE TRANSPEPTIDASE FOLD CONTAINING PROTEIN"/>
    <property type="match status" value="1"/>
</dbReference>
<keyword evidence="4 5" id="KW-0046">Antibiotic resistance</keyword>
<dbReference type="GO" id="GO:0008800">
    <property type="term" value="F:beta-lactamase activity"/>
    <property type="evidence" value="ECO:0007669"/>
    <property type="project" value="UniProtKB-UniRule"/>
</dbReference>
<keyword evidence="3 5" id="KW-0378">Hydrolase</keyword>
<evidence type="ECO:0000256" key="2">
    <source>
        <dbReference type="ARBA" id="ARBA00012865"/>
    </source>
</evidence>
<organism evidence="8 9">
    <name type="scientific">Nocardia veterana</name>
    <dbReference type="NCBI Taxonomy" id="132249"/>
    <lineage>
        <taxon>Bacteria</taxon>
        <taxon>Bacillati</taxon>
        <taxon>Actinomycetota</taxon>
        <taxon>Actinomycetes</taxon>
        <taxon>Mycobacteriales</taxon>
        <taxon>Nocardiaceae</taxon>
        <taxon>Nocardia</taxon>
    </lineage>
</organism>
<dbReference type="PROSITE" id="PS00146">
    <property type="entry name" value="BETA_LACTAMASE_A"/>
    <property type="match status" value="1"/>
</dbReference>
<dbReference type="InterPro" id="IPR000871">
    <property type="entry name" value="Beta-lactam_class-A"/>
</dbReference>
<comment type="similarity">
    <text evidence="1 5">Belongs to the class-A beta-lactamase family.</text>
</comment>
<dbReference type="GO" id="GO:0046677">
    <property type="term" value="P:response to antibiotic"/>
    <property type="evidence" value="ECO:0007669"/>
    <property type="project" value="UniProtKB-UniRule"/>
</dbReference>
<evidence type="ECO:0000313" key="8">
    <source>
        <dbReference type="EMBL" id="NKY88966.1"/>
    </source>
</evidence>
<dbReference type="EMBL" id="JAAXPE010000037">
    <property type="protein sequence ID" value="NKY88966.1"/>
    <property type="molecule type" value="Genomic_DNA"/>
</dbReference>
<evidence type="ECO:0000256" key="3">
    <source>
        <dbReference type="ARBA" id="ARBA00022801"/>
    </source>
</evidence>
<evidence type="ECO:0000256" key="4">
    <source>
        <dbReference type="ARBA" id="ARBA00023251"/>
    </source>
</evidence>
<dbReference type="Pfam" id="PF13354">
    <property type="entry name" value="Beta-lactamase2"/>
    <property type="match status" value="1"/>
</dbReference>
<keyword evidence="9" id="KW-1185">Reference proteome</keyword>
<dbReference type="RefSeq" id="WP_040715487.1">
    <property type="nucleotide sequence ID" value="NZ_CAWPHS010000031.1"/>
</dbReference>
<dbReference type="PANTHER" id="PTHR35333">
    <property type="entry name" value="BETA-LACTAMASE"/>
    <property type="match status" value="1"/>
</dbReference>
<protein>
    <recommendedName>
        <fullName evidence="2 5">Beta-lactamase</fullName>
        <ecNumber evidence="2 5">3.5.2.6</ecNumber>
    </recommendedName>
</protein>
<proteinExistence type="inferred from homology"/>
<keyword evidence="6" id="KW-0732">Signal</keyword>
<comment type="caution">
    <text evidence="8">The sequence shown here is derived from an EMBL/GenBank/DDBJ whole genome shotgun (WGS) entry which is preliminary data.</text>
</comment>
<dbReference type="SUPFAM" id="SSF56601">
    <property type="entry name" value="beta-lactamase/transpeptidase-like"/>
    <property type="match status" value="1"/>
</dbReference>
<dbReference type="InterPro" id="IPR045155">
    <property type="entry name" value="Beta-lactam_cat"/>
</dbReference>
<dbReference type="GO" id="GO:0030655">
    <property type="term" value="P:beta-lactam antibiotic catabolic process"/>
    <property type="evidence" value="ECO:0007669"/>
    <property type="project" value="InterPro"/>
</dbReference>
<dbReference type="InterPro" id="IPR023650">
    <property type="entry name" value="Beta-lactam_class-A_AS"/>
</dbReference>
<evidence type="ECO:0000313" key="9">
    <source>
        <dbReference type="Proteomes" id="UP000523447"/>
    </source>
</evidence>
<evidence type="ECO:0000256" key="5">
    <source>
        <dbReference type="RuleBase" id="RU361140"/>
    </source>
</evidence>
<evidence type="ECO:0000259" key="7">
    <source>
        <dbReference type="Pfam" id="PF13354"/>
    </source>
</evidence>